<keyword evidence="4" id="KW-1185">Reference proteome</keyword>
<reference evidence="3 4" key="1">
    <citation type="journal article" date="2014" name="PLoS ONE">
        <title>Global Analysis of Gene Expression Profiles in Physic Nut (Jatropha curcas L.) Seedlings Exposed to Salt Stress.</title>
        <authorList>
            <person name="Zhang L."/>
            <person name="Zhang C."/>
            <person name="Wu P."/>
            <person name="Chen Y."/>
            <person name="Li M."/>
            <person name="Jiang H."/>
            <person name="Wu G."/>
        </authorList>
    </citation>
    <scope>NUCLEOTIDE SEQUENCE [LARGE SCALE GENOMIC DNA]</scope>
    <source>
        <strain evidence="4">cv. GZQX0401</strain>
        <tissue evidence="3">Young leaves</tissue>
    </source>
</reference>
<dbReference type="AlphaFoldDB" id="A0A067KQ40"/>
<evidence type="ECO:0000313" key="4">
    <source>
        <dbReference type="Proteomes" id="UP000027138"/>
    </source>
</evidence>
<evidence type="ECO:0000256" key="2">
    <source>
        <dbReference type="SAM" id="SignalP"/>
    </source>
</evidence>
<dbReference type="OrthoDB" id="10426841at2759"/>
<dbReference type="Proteomes" id="UP000027138">
    <property type="component" value="Unassembled WGS sequence"/>
</dbReference>
<proteinExistence type="predicted"/>
<sequence length="163" mass="16961">MGFKKFKFSLFATMVIFLQLHLLLPPLHALPLLNTSTATDFHQEQKAINEKIGEDKGMTGELTVSIGIKRVVSVDRKGGGGGHGGGGHSTGSGAHGGEASGNGNVGNDHGATVVPLYAAGAMGHRQNNHHHHGANEATPTSVGPSYLVLAVLVVSFIQHFAQL</sequence>
<organism evidence="3 4">
    <name type="scientific">Jatropha curcas</name>
    <name type="common">Barbados nut</name>
    <dbReference type="NCBI Taxonomy" id="180498"/>
    <lineage>
        <taxon>Eukaryota</taxon>
        <taxon>Viridiplantae</taxon>
        <taxon>Streptophyta</taxon>
        <taxon>Embryophyta</taxon>
        <taxon>Tracheophyta</taxon>
        <taxon>Spermatophyta</taxon>
        <taxon>Magnoliopsida</taxon>
        <taxon>eudicotyledons</taxon>
        <taxon>Gunneridae</taxon>
        <taxon>Pentapetalae</taxon>
        <taxon>rosids</taxon>
        <taxon>fabids</taxon>
        <taxon>Malpighiales</taxon>
        <taxon>Euphorbiaceae</taxon>
        <taxon>Crotonoideae</taxon>
        <taxon>Jatropheae</taxon>
        <taxon>Jatropha</taxon>
    </lineage>
</organism>
<feature type="chain" id="PRO_5001639781" description="Glycine-rich protein" evidence="2">
    <location>
        <begin position="30"/>
        <end position="163"/>
    </location>
</feature>
<dbReference type="PANTHER" id="PTHR36245">
    <property type="entry name" value="GLYCINE-RICH PROTEIN DOT1-LIKE"/>
    <property type="match status" value="1"/>
</dbReference>
<dbReference type="EMBL" id="KK914530">
    <property type="protein sequence ID" value="KDP34420.1"/>
    <property type="molecule type" value="Genomic_DNA"/>
</dbReference>
<feature type="compositionally biased region" description="Gly residues" evidence="1">
    <location>
        <begin position="79"/>
        <end position="104"/>
    </location>
</feature>
<feature type="signal peptide" evidence="2">
    <location>
        <begin position="1"/>
        <end position="29"/>
    </location>
</feature>
<gene>
    <name evidence="3" type="ORF">JCGZ_12701</name>
</gene>
<protein>
    <recommendedName>
        <fullName evidence="5">Glycine-rich protein</fullName>
    </recommendedName>
</protein>
<feature type="region of interest" description="Disordered" evidence="1">
    <location>
        <begin position="75"/>
        <end position="107"/>
    </location>
</feature>
<evidence type="ECO:0008006" key="5">
    <source>
        <dbReference type="Google" id="ProtNLM"/>
    </source>
</evidence>
<accession>A0A067KQ40</accession>
<name>A0A067KQ40_JATCU</name>
<keyword evidence="2" id="KW-0732">Signal</keyword>
<evidence type="ECO:0000313" key="3">
    <source>
        <dbReference type="EMBL" id="KDP34420.1"/>
    </source>
</evidence>
<dbReference type="PANTHER" id="PTHR36245:SF5">
    <property type="entry name" value="GLYCINE-RICH PROTEIN DOT1-LIKE"/>
    <property type="match status" value="1"/>
</dbReference>
<evidence type="ECO:0000256" key="1">
    <source>
        <dbReference type="SAM" id="MobiDB-lite"/>
    </source>
</evidence>